<feature type="domain" description="Metallo-beta-lactamase" evidence="6">
    <location>
        <begin position="19"/>
        <end position="249"/>
    </location>
</feature>
<keyword evidence="5" id="KW-0862">Zinc</keyword>
<dbReference type="EMBL" id="FLQS01000034">
    <property type="protein sequence ID" value="SBS77131.1"/>
    <property type="molecule type" value="Genomic_DNA"/>
</dbReference>
<name>A0A1Y5PLW9_9MYCO</name>
<dbReference type="AlphaFoldDB" id="A0A1Y5PLW9"/>
<evidence type="ECO:0000256" key="3">
    <source>
        <dbReference type="ARBA" id="ARBA00022723"/>
    </source>
</evidence>
<dbReference type="InterPro" id="IPR001279">
    <property type="entry name" value="Metallo-B-lactamas"/>
</dbReference>
<dbReference type="Pfam" id="PF00753">
    <property type="entry name" value="Lactamase_B"/>
    <property type="match status" value="1"/>
</dbReference>
<dbReference type="GO" id="GO:0016787">
    <property type="term" value="F:hydrolase activity"/>
    <property type="evidence" value="ECO:0007669"/>
    <property type="project" value="UniProtKB-KW"/>
</dbReference>
<keyword evidence="4" id="KW-0378">Hydrolase</keyword>
<dbReference type="CDD" id="cd07742">
    <property type="entry name" value="metallo-hydrolase-like_MBL-fold"/>
    <property type="match status" value="1"/>
</dbReference>
<comment type="cofactor">
    <cofactor evidence="1">
        <name>Zn(2+)</name>
        <dbReference type="ChEBI" id="CHEBI:29105"/>
    </cofactor>
</comment>
<gene>
    <name evidence="7" type="ORF">MHPYR_40133</name>
</gene>
<keyword evidence="3" id="KW-0479">Metal-binding</keyword>
<dbReference type="PANTHER" id="PTHR42978:SF7">
    <property type="entry name" value="METALLO-HYDROLASE RV2300C-RELATED"/>
    <property type="match status" value="1"/>
</dbReference>
<evidence type="ECO:0000256" key="4">
    <source>
        <dbReference type="ARBA" id="ARBA00022801"/>
    </source>
</evidence>
<dbReference type="SMART" id="SM00849">
    <property type="entry name" value="Lactamase_B"/>
    <property type="match status" value="1"/>
</dbReference>
<dbReference type="InterPro" id="IPR051013">
    <property type="entry name" value="MBL_superfamily_lactonases"/>
</dbReference>
<proteinExistence type="inferred from homology"/>
<dbReference type="Gene3D" id="3.60.15.10">
    <property type="entry name" value="Ribonuclease Z/Hydroxyacylglutathione hydrolase-like"/>
    <property type="match status" value="1"/>
</dbReference>
<comment type="similarity">
    <text evidence="2">Belongs to the metallo-beta-lactamase superfamily.</text>
</comment>
<reference evidence="7" key="1">
    <citation type="submission" date="2016-03" db="EMBL/GenBank/DDBJ databases">
        <authorList>
            <person name="Ploux O."/>
        </authorList>
    </citation>
    <scope>NUCLEOTIDE SEQUENCE</scope>
    <source>
        <strain evidence="7">UC10</strain>
    </source>
</reference>
<dbReference type="GO" id="GO:0046872">
    <property type="term" value="F:metal ion binding"/>
    <property type="evidence" value="ECO:0007669"/>
    <property type="project" value="UniProtKB-KW"/>
</dbReference>
<evidence type="ECO:0000256" key="2">
    <source>
        <dbReference type="ARBA" id="ARBA00007749"/>
    </source>
</evidence>
<evidence type="ECO:0000313" key="7">
    <source>
        <dbReference type="EMBL" id="SBS77131.1"/>
    </source>
</evidence>
<evidence type="ECO:0000259" key="6">
    <source>
        <dbReference type="SMART" id="SM00849"/>
    </source>
</evidence>
<protein>
    <recommendedName>
        <fullName evidence="6">Metallo-beta-lactamase domain-containing protein</fullName>
    </recommendedName>
</protein>
<evidence type="ECO:0000256" key="1">
    <source>
        <dbReference type="ARBA" id="ARBA00001947"/>
    </source>
</evidence>
<evidence type="ECO:0000256" key="5">
    <source>
        <dbReference type="ARBA" id="ARBA00022833"/>
    </source>
</evidence>
<dbReference type="SUPFAM" id="SSF56281">
    <property type="entry name" value="Metallo-hydrolase/oxidoreductase"/>
    <property type="match status" value="1"/>
</dbReference>
<accession>A0A1Y5PLW9</accession>
<sequence>MKVHHLNCGTINTPSAPMVCHVLLVETANGLVLVDSGFGSHDCLEPAKRLGPTRHVVRPILDQRETAAHQIERLGFQPDDVRHIIITHFDLDHIGGLSDFPAAQIHVTAAEALGSMRSPSWREKLRYRPAQWAHQPRIVEHEPDGEKWRGFAVAKELDEVSPGIALVALPGHTRGHACVAVDAGHRWILHCGDSFYHWATLDGRARVPRVLTAMESAVAWDLRKVRDNHDRLAELYRRQDPDLFIVNAHDTTLFERARDSA</sequence>
<organism evidence="7">
    <name type="scientific">uncultured Mycobacterium sp</name>
    <dbReference type="NCBI Taxonomy" id="171292"/>
    <lineage>
        <taxon>Bacteria</taxon>
        <taxon>Bacillati</taxon>
        <taxon>Actinomycetota</taxon>
        <taxon>Actinomycetes</taxon>
        <taxon>Mycobacteriales</taxon>
        <taxon>Mycobacteriaceae</taxon>
        <taxon>Mycobacterium</taxon>
        <taxon>environmental samples</taxon>
    </lineage>
</organism>
<dbReference type="InterPro" id="IPR036866">
    <property type="entry name" value="RibonucZ/Hydroxyglut_hydro"/>
</dbReference>
<dbReference type="PANTHER" id="PTHR42978">
    <property type="entry name" value="QUORUM-QUENCHING LACTONASE YTNP-RELATED-RELATED"/>
    <property type="match status" value="1"/>
</dbReference>